<organism evidence="2 3">
    <name type="scientific">Dentiscutata erythropus</name>
    <dbReference type="NCBI Taxonomy" id="1348616"/>
    <lineage>
        <taxon>Eukaryota</taxon>
        <taxon>Fungi</taxon>
        <taxon>Fungi incertae sedis</taxon>
        <taxon>Mucoromycota</taxon>
        <taxon>Glomeromycotina</taxon>
        <taxon>Glomeromycetes</taxon>
        <taxon>Diversisporales</taxon>
        <taxon>Gigasporaceae</taxon>
        <taxon>Dentiscutata</taxon>
    </lineage>
</organism>
<sequence>VDMSVNTLVNYDSDDTLSEPDRKPSHEICHLVEAIREIKKQDHNEHTVTLQRERIEHEERRDDANRNQRENEFTLNLEQRKHEFNQNLDQREKENLRAHEVEIRKIEQENEVEIRKIEHEGKENSKIIV</sequence>
<dbReference type="Proteomes" id="UP000789405">
    <property type="component" value="Unassembled WGS sequence"/>
</dbReference>
<gene>
    <name evidence="2" type="ORF">DERYTH_LOCUS27722</name>
</gene>
<evidence type="ECO:0000313" key="2">
    <source>
        <dbReference type="EMBL" id="CAG8824549.1"/>
    </source>
</evidence>
<keyword evidence="3" id="KW-1185">Reference proteome</keyword>
<feature type="compositionally biased region" description="Polar residues" evidence="1">
    <location>
        <begin position="1"/>
        <end position="10"/>
    </location>
</feature>
<reference evidence="2" key="1">
    <citation type="submission" date="2021-06" db="EMBL/GenBank/DDBJ databases">
        <authorList>
            <person name="Kallberg Y."/>
            <person name="Tangrot J."/>
            <person name="Rosling A."/>
        </authorList>
    </citation>
    <scope>NUCLEOTIDE SEQUENCE</scope>
    <source>
        <strain evidence="2">MA453B</strain>
    </source>
</reference>
<dbReference type="AlphaFoldDB" id="A0A9N9KEY4"/>
<comment type="caution">
    <text evidence="2">The sequence shown here is derived from an EMBL/GenBank/DDBJ whole genome shotgun (WGS) entry which is preliminary data.</text>
</comment>
<accession>A0A9N9KEY4</accession>
<protein>
    <submittedName>
        <fullName evidence="2">28604_t:CDS:1</fullName>
    </submittedName>
</protein>
<feature type="region of interest" description="Disordered" evidence="1">
    <location>
        <begin position="1"/>
        <end position="24"/>
    </location>
</feature>
<proteinExistence type="predicted"/>
<feature type="non-terminal residue" evidence="2">
    <location>
        <position position="129"/>
    </location>
</feature>
<feature type="non-terminal residue" evidence="2">
    <location>
        <position position="1"/>
    </location>
</feature>
<feature type="region of interest" description="Disordered" evidence="1">
    <location>
        <begin position="53"/>
        <end position="93"/>
    </location>
</feature>
<dbReference type="EMBL" id="CAJVPY010064998">
    <property type="protein sequence ID" value="CAG8824549.1"/>
    <property type="molecule type" value="Genomic_DNA"/>
</dbReference>
<evidence type="ECO:0000256" key="1">
    <source>
        <dbReference type="SAM" id="MobiDB-lite"/>
    </source>
</evidence>
<name>A0A9N9KEY4_9GLOM</name>
<evidence type="ECO:0000313" key="3">
    <source>
        <dbReference type="Proteomes" id="UP000789405"/>
    </source>
</evidence>